<organism evidence="2 3">
    <name type="scientific">Aduncisulcus paluster</name>
    <dbReference type="NCBI Taxonomy" id="2918883"/>
    <lineage>
        <taxon>Eukaryota</taxon>
        <taxon>Metamonada</taxon>
        <taxon>Carpediemonas-like organisms</taxon>
        <taxon>Aduncisulcus</taxon>
    </lineage>
</organism>
<evidence type="ECO:0000313" key="2">
    <source>
        <dbReference type="EMBL" id="GKT30671.1"/>
    </source>
</evidence>
<sequence>DEVAEEATEISESSVDEAAAEDDIDFDLGEAELLAADGVEDGELDADGLDGLIDDLGGDATIAEDDTEDIDSLFDEDSEVENLDSLLEEAGADEDDELDGLLGEVEDKVDLGELGEDVLADEDIEGLLSDDHEEVVELHEEGLELLDDADEEPVIEAAAEVEAVEPEVMEPL</sequence>
<feature type="non-terminal residue" evidence="2">
    <location>
        <position position="1"/>
    </location>
</feature>
<gene>
    <name evidence="2" type="ORF">ADUPG1_005592</name>
</gene>
<evidence type="ECO:0000313" key="3">
    <source>
        <dbReference type="Proteomes" id="UP001057375"/>
    </source>
</evidence>
<dbReference type="Proteomes" id="UP001057375">
    <property type="component" value="Unassembled WGS sequence"/>
</dbReference>
<reference evidence="2" key="1">
    <citation type="submission" date="2022-03" db="EMBL/GenBank/DDBJ databases">
        <title>Draft genome sequence of Aduncisulcus paluster, a free-living microaerophilic Fornicata.</title>
        <authorList>
            <person name="Yuyama I."/>
            <person name="Kume K."/>
            <person name="Tamura T."/>
            <person name="Inagaki Y."/>
            <person name="Hashimoto T."/>
        </authorList>
    </citation>
    <scope>NUCLEOTIDE SEQUENCE</scope>
    <source>
        <strain evidence="2">NY0171</strain>
    </source>
</reference>
<comment type="caution">
    <text evidence="2">The sequence shown here is derived from an EMBL/GenBank/DDBJ whole genome shotgun (WGS) entry which is preliminary data.</text>
</comment>
<dbReference type="EMBL" id="BQXS01008973">
    <property type="protein sequence ID" value="GKT30671.1"/>
    <property type="molecule type" value="Genomic_DNA"/>
</dbReference>
<feature type="region of interest" description="Disordered" evidence="1">
    <location>
        <begin position="1"/>
        <end position="22"/>
    </location>
</feature>
<protein>
    <submittedName>
        <fullName evidence="2">Uncharacterized protein</fullName>
    </submittedName>
</protein>
<evidence type="ECO:0000256" key="1">
    <source>
        <dbReference type="SAM" id="MobiDB-lite"/>
    </source>
</evidence>
<feature type="non-terminal residue" evidence="2">
    <location>
        <position position="172"/>
    </location>
</feature>
<proteinExistence type="predicted"/>
<name>A0ABQ5KDQ0_9EUKA</name>
<keyword evidence="3" id="KW-1185">Reference proteome</keyword>
<accession>A0ABQ5KDQ0</accession>